<dbReference type="PRINTS" id="PR00377">
    <property type="entry name" value="IMPHPHTASES"/>
</dbReference>
<evidence type="ECO:0000256" key="2">
    <source>
        <dbReference type="ARBA" id="ARBA00001946"/>
    </source>
</evidence>
<dbReference type="SUPFAM" id="SSF56655">
    <property type="entry name" value="Carbohydrate phosphatase"/>
    <property type="match status" value="1"/>
</dbReference>
<accession>A0A533HUP8</accession>
<reference evidence="10 11" key="1">
    <citation type="journal article" date="2017" name="Nat. Commun.">
        <title>In situ click chemistry generation of cyclooxygenase-2 inhibitors.</title>
        <authorList>
            <person name="Bhardwaj A."/>
            <person name="Kaur J."/>
            <person name="Wuest M."/>
            <person name="Wuest F."/>
        </authorList>
    </citation>
    <scope>NUCLEOTIDE SEQUENCE [LARGE SCALE GENOMIC DNA]</scope>
    <source>
        <strain evidence="10">S2_012_000_R3_94</strain>
    </source>
</reference>
<evidence type="ECO:0000256" key="3">
    <source>
        <dbReference type="ARBA" id="ARBA00009759"/>
    </source>
</evidence>
<evidence type="ECO:0000256" key="8">
    <source>
        <dbReference type="ARBA" id="ARBA00022842"/>
    </source>
</evidence>
<dbReference type="PANTHER" id="PTHR20854">
    <property type="entry name" value="INOSITOL MONOPHOSPHATASE"/>
    <property type="match status" value="1"/>
</dbReference>
<evidence type="ECO:0000256" key="7">
    <source>
        <dbReference type="ARBA" id="ARBA00022801"/>
    </source>
</evidence>
<dbReference type="Proteomes" id="UP000315344">
    <property type="component" value="Unassembled WGS sequence"/>
</dbReference>
<comment type="caution">
    <text evidence="10">The sequence shown here is derived from an EMBL/GenBank/DDBJ whole genome shotgun (WGS) entry which is preliminary data.</text>
</comment>
<keyword evidence="8 9" id="KW-0460">Magnesium</keyword>
<dbReference type="AlphaFoldDB" id="A0A533HUP8"/>
<protein>
    <recommendedName>
        <fullName evidence="5">Inositol-1-monophosphatase</fullName>
        <ecNumber evidence="4">3.1.3.25</ecNumber>
    </recommendedName>
</protein>
<dbReference type="PANTHER" id="PTHR20854:SF4">
    <property type="entry name" value="INOSITOL-1-MONOPHOSPHATASE-RELATED"/>
    <property type="match status" value="1"/>
</dbReference>
<dbReference type="EC" id="3.1.3.25" evidence="4"/>
<proteinExistence type="inferred from homology"/>
<dbReference type="GO" id="GO:0007165">
    <property type="term" value="P:signal transduction"/>
    <property type="evidence" value="ECO:0007669"/>
    <property type="project" value="TreeGrafter"/>
</dbReference>
<feature type="binding site" evidence="9">
    <location>
        <position position="88"/>
    </location>
    <ligand>
        <name>Mg(2+)</name>
        <dbReference type="ChEBI" id="CHEBI:18420"/>
        <label>1</label>
        <note>catalytic</note>
    </ligand>
</feature>
<evidence type="ECO:0000256" key="5">
    <source>
        <dbReference type="ARBA" id="ARBA00019784"/>
    </source>
</evidence>
<dbReference type="InterPro" id="IPR000760">
    <property type="entry name" value="Inositol_monophosphatase-like"/>
</dbReference>
<organism evidence="10 11">
    <name type="scientific">Paracoccus denitrificans</name>
    <dbReference type="NCBI Taxonomy" id="266"/>
    <lineage>
        <taxon>Bacteria</taxon>
        <taxon>Pseudomonadati</taxon>
        <taxon>Pseudomonadota</taxon>
        <taxon>Alphaproteobacteria</taxon>
        <taxon>Rhodobacterales</taxon>
        <taxon>Paracoccaceae</taxon>
        <taxon>Paracoccus</taxon>
    </lineage>
</organism>
<keyword evidence="7" id="KW-0378">Hydrolase</keyword>
<evidence type="ECO:0000313" key="11">
    <source>
        <dbReference type="Proteomes" id="UP000315344"/>
    </source>
</evidence>
<comment type="catalytic activity">
    <reaction evidence="1">
        <text>a myo-inositol phosphate + H2O = myo-inositol + phosphate</text>
        <dbReference type="Rhea" id="RHEA:24056"/>
        <dbReference type="ChEBI" id="CHEBI:15377"/>
        <dbReference type="ChEBI" id="CHEBI:17268"/>
        <dbReference type="ChEBI" id="CHEBI:43474"/>
        <dbReference type="ChEBI" id="CHEBI:84139"/>
        <dbReference type="EC" id="3.1.3.25"/>
    </reaction>
</comment>
<gene>
    <name evidence="10" type="ORF">DI616_19780</name>
</gene>
<dbReference type="GO" id="GO:0006020">
    <property type="term" value="P:inositol metabolic process"/>
    <property type="evidence" value="ECO:0007669"/>
    <property type="project" value="TreeGrafter"/>
</dbReference>
<evidence type="ECO:0000256" key="9">
    <source>
        <dbReference type="PIRSR" id="PIRSR600760-2"/>
    </source>
</evidence>
<evidence type="ECO:0000313" key="10">
    <source>
        <dbReference type="EMBL" id="TKW63269.1"/>
    </source>
</evidence>
<dbReference type="GO" id="GO:0008934">
    <property type="term" value="F:inositol monophosphate 1-phosphatase activity"/>
    <property type="evidence" value="ECO:0007669"/>
    <property type="project" value="TreeGrafter"/>
</dbReference>
<comment type="similarity">
    <text evidence="3">Belongs to the inositol monophosphatase superfamily.</text>
</comment>
<evidence type="ECO:0000256" key="1">
    <source>
        <dbReference type="ARBA" id="ARBA00001033"/>
    </source>
</evidence>
<evidence type="ECO:0000256" key="4">
    <source>
        <dbReference type="ARBA" id="ARBA00013106"/>
    </source>
</evidence>
<dbReference type="EMBL" id="VAFL01000036">
    <property type="protein sequence ID" value="TKW63269.1"/>
    <property type="molecule type" value="Genomic_DNA"/>
</dbReference>
<dbReference type="Pfam" id="PF00459">
    <property type="entry name" value="Inositol_P"/>
    <property type="match status" value="1"/>
</dbReference>
<dbReference type="FunFam" id="3.30.540.10:FF:000003">
    <property type="entry name" value="Inositol-1-monophosphatase"/>
    <property type="match status" value="1"/>
</dbReference>
<evidence type="ECO:0000256" key="6">
    <source>
        <dbReference type="ARBA" id="ARBA00022723"/>
    </source>
</evidence>
<keyword evidence="6 9" id="KW-0479">Metal-binding</keyword>
<name>A0A533HUP8_PARDE</name>
<dbReference type="GO" id="GO:0046872">
    <property type="term" value="F:metal ion binding"/>
    <property type="evidence" value="ECO:0007669"/>
    <property type="project" value="UniProtKB-KW"/>
</dbReference>
<feature type="binding site" evidence="9">
    <location>
        <position position="87"/>
    </location>
    <ligand>
        <name>Mg(2+)</name>
        <dbReference type="ChEBI" id="CHEBI:18420"/>
        <label>1</label>
        <note>catalytic</note>
    </ligand>
</feature>
<feature type="binding site" evidence="9">
    <location>
        <position position="85"/>
    </location>
    <ligand>
        <name>Mg(2+)</name>
        <dbReference type="ChEBI" id="CHEBI:18420"/>
        <label>1</label>
        <note>catalytic</note>
    </ligand>
</feature>
<feature type="binding site" evidence="9">
    <location>
        <position position="67"/>
    </location>
    <ligand>
        <name>Mg(2+)</name>
        <dbReference type="ChEBI" id="CHEBI:18420"/>
        <label>1</label>
        <note>catalytic</note>
    </ligand>
</feature>
<dbReference type="Gene3D" id="3.30.540.10">
    <property type="entry name" value="Fructose-1,6-Bisphosphatase, subunit A, domain 1"/>
    <property type="match status" value="1"/>
</dbReference>
<comment type="cofactor">
    <cofactor evidence="2 9">
        <name>Mg(2+)</name>
        <dbReference type="ChEBI" id="CHEBI:18420"/>
    </cofactor>
</comment>
<feature type="binding site" evidence="9">
    <location>
        <position position="219"/>
    </location>
    <ligand>
        <name>Mg(2+)</name>
        <dbReference type="ChEBI" id="CHEBI:18420"/>
        <label>1</label>
        <note>catalytic</note>
    </ligand>
</feature>
<sequence>MDLRSAAELAISLAQGAGDLAVSEQDSARVEAKGDAADLVTHVDREAERMIVSSIAERYPDHGILGEEDGQQGAGPTAEYNWLIDPLDGTHNYVLGIDVYGVCITLCLGDEPLVAVVHDSPRRRTYWAIKGEGAYMLRNDSGDSHQLTLTTTEDLRRLTISYTQGYGVTFDDTLRNRLFDALERSSKRVLRSWAPSADWGLLAVGRVGALVAYRNEIWDLVGGCLIAEEAGAAVLRDESKELVLVGHPQAVEELSGVLAQIVELPRNAIAAP</sequence>
<dbReference type="Gene3D" id="3.40.190.80">
    <property type="match status" value="1"/>
</dbReference>